<comment type="similarity">
    <text evidence="3">Belongs to the multicopper oxidase family.</text>
</comment>
<dbReference type="InterPro" id="IPR011706">
    <property type="entry name" value="Cu-oxidase_C"/>
</dbReference>
<dbReference type="Pfam" id="PF07732">
    <property type="entry name" value="Cu-oxidase_3"/>
    <property type="match status" value="1"/>
</dbReference>
<evidence type="ECO:0000256" key="1">
    <source>
        <dbReference type="ARBA" id="ARBA00001935"/>
    </source>
</evidence>
<dbReference type="InterPro" id="IPR034267">
    <property type="entry name" value="CuRO_3_AAO"/>
</dbReference>
<evidence type="ECO:0000256" key="5">
    <source>
        <dbReference type="ARBA" id="ARBA00012301"/>
    </source>
</evidence>
<dbReference type="InterPro" id="IPR045087">
    <property type="entry name" value="Cu-oxidase_fam"/>
</dbReference>
<dbReference type="InterPro" id="IPR017760">
    <property type="entry name" value="L-ascorbate_oxidase_pln"/>
</dbReference>
<dbReference type="EMBL" id="CM035425">
    <property type="protein sequence ID" value="KAH7330846.1"/>
    <property type="molecule type" value="Genomic_DNA"/>
</dbReference>
<evidence type="ECO:0000259" key="14">
    <source>
        <dbReference type="Pfam" id="PF07731"/>
    </source>
</evidence>
<comment type="subcellular location">
    <subcellularLocation>
        <location evidence="2">Secreted</location>
    </subcellularLocation>
</comment>
<comment type="cofactor">
    <cofactor evidence="1">
        <name>Cu cation</name>
        <dbReference type="ChEBI" id="CHEBI:23378"/>
    </cofactor>
</comment>
<reference evidence="16" key="1">
    <citation type="submission" date="2021-08" db="EMBL/GenBank/DDBJ databases">
        <title>WGS assembly of Ceratopteris richardii.</title>
        <authorList>
            <person name="Marchant D.B."/>
            <person name="Chen G."/>
            <person name="Jenkins J."/>
            <person name="Shu S."/>
            <person name="Leebens-Mack J."/>
            <person name="Grimwood J."/>
            <person name="Schmutz J."/>
            <person name="Soltis P."/>
            <person name="Soltis D."/>
            <person name="Chen Z.-H."/>
        </authorList>
    </citation>
    <scope>NUCLEOTIDE SEQUENCE</scope>
    <source>
        <strain evidence="16">Whitten #5841</strain>
        <tissue evidence="16">Leaf</tissue>
    </source>
</reference>
<comment type="catalytic activity">
    <reaction evidence="12">
        <text>4 L-ascorbate + O2 = 4 monodehydro-L-ascorbate radical + 2 H2O</text>
        <dbReference type="Rhea" id="RHEA:30243"/>
        <dbReference type="ChEBI" id="CHEBI:15377"/>
        <dbReference type="ChEBI" id="CHEBI:15379"/>
        <dbReference type="ChEBI" id="CHEBI:38290"/>
        <dbReference type="ChEBI" id="CHEBI:59513"/>
        <dbReference type="EC" id="1.10.3.3"/>
    </reaction>
</comment>
<evidence type="ECO:0000313" key="17">
    <source>
        <dbReference type="Proteomes" id="UP000825935"/>
    </source>
</evidence>
<dbReference type="Pfam" id="PF07731">
    <property type="entry name" value="Cu-oxidase_2"/>
    <property type="match status" value="1"/>
</dbReference>
<dbReference type="SUPFAM" id="SSF49503">
    <property type="entry name" value="Cupredoxins"/>
    <property type="match status" value="3"/>
</dbReference>
<evidence type="ECO:0000256" key="2">
    <source>
        <dbReference type="ARBA" id="ARBA00004613"/>
    </source>
</evidence>
<keyword evidence="8" id="KW-0479">Metal-binding</keyword>
<evidence type="ECO:0000313" key="16">
    <source>
        <dbReference type="EMBL" id="KAH7330846.1"/>
    </source>
</evidence>
<dbReference type="InterPro" id="IPR002355">
    <property type="entry name" value="Cu_oxidase_Cu_BS"/>
</dbReference>
<keyword evidence="7" id="KW-0964">Secreted</keyword>
<feature type="domain" description="Plastocyanin-like" evidence="14">
    <location>
        <begin position="451"/>
        <end position="572"/>
    </location>
</feature>
<evidence type="ECO:0000256" key="3">
    <source>
        <dbReference type="ARBA" id="ARBA00010609"/>
    </source>
</evidence>
<dbReference type="OMA" id="LEWTIND"/>
<comment type="caution">
    <text evidence="16">The sequence shown here is derived from an EMBL/GenBank/DDBJ whole genome shotgun (WGS) entry which is preliminary data.</text>
</comment>
<dbReference type="OrthoDB" id="2121828at2759"/>
<name>A0A8T2SCL5_CERRI</name>
<dbReference type="PROSITE" id="PS00079">
    <property type="entry name" value="MULTICOPPER_OXIDASE1"/>
    <property type="match status" value="1"/>
</dbReference>
<evidence type="ECO:0000256" key="10">
    <source>
        <dbReference type="ARBA" id="ARBA00023008"/>
    </source>
</evidence>
<evidence type="ECO:0000256" key="6">
    <source>
        <dbReference type="ARBA" id="ARBA00022095"/>
    </source>
</evidence>
<protein>
    <recommendedName>
        <fullName evidence="6">L-ascorbate oxidase</fullName>
        <ecNumber evidence="5">1.10.3.3</ecNumber>
    </recommendedName>
</protein>
<dbReference type="CDD" id="cd13893">
    <property type="entry name" value="CuRO_3_AAO"/>
    <property type="match status" value="1"/>
</dbReference>
<keyword evidence="10" id="KW-0186">Copper</keyword>
<dbReference type="GO" id="GO:0009506">
    <property type="term" value="C:plasmodesma"/>
    <property type="evidence" value="ECO:0007669"/>
    <property type="project" value="TreeGrafter"/>
</dbReference>
<dbReference type="InterPro" id="IPR001117">
    <property type="entry name" value="Cu-oxidase_2nd"/>
</dbReference>
<dbReference type="GO" id="GO:0005507">
    <property type="term" value="F:copper ion binding"/>
    <property type="evidence" value="ECO:0007669"/>
    <property type="project" value="InterPro"/>
</dbReference>
<evidence type="ECO:0000259" key="13">
    <source>
        <dbReference type="Pfam" id="PF00394"/>
    </source>
</evidence>
<feature type="domain" description="Plastocyanin-like" evidence="13">
    <location>
        <begin position="177"/>
        <end position="345"/>
    </location>
</feature>
<comment type="subunit">
    <text evidence="4">Dimer.</text>
</comment>
<dbReference type="PROSITE" id="PS00080">
    <property type="entry name" value="MULTICOPPER_OXIDASE2"/>
    <property type="match status" value="1"/>
</dbReference>
<dbReference type="Gene3D" id="2.60.40.420">
    <property type="entry name" value="Cupredoxins - blue copper proteins"/>
    <property type="match status" value="3"/>
</dbReference>
<dbReference type="PANTHER" id="PTHR11709">
    <property type="entry name" value="MULTI-COPPER OXIDASE"/>
    <property type="match status" value="1"/>
</dbReference>
<dbReference type="InterPro" id="IPR033138">
    <property type="entry name" value="Cu_oxidase_CS"/>
</dbReference>
<dbReference type="PANTHER" id="PTHR11709:SF394">
    <property type="entry name" value="FI03373P-RELATED"/>
    <property type="match status" value="1"/>
</dbReference>
<evidence type="ECO:0000256" key="9">
    <source>
        <dbReference type="ARBA" id="ARBA00023002"/>
    </source>
</evidence>
<gene>
    <name evidence="16" type="ORF">KP509_20G005200</name>
</gene>
<dbReference type="AlphaFoldDB" id="A0A8T2SCL5"/>
<evidence type="ECO:0000256" key="4">
    <source>
        <dbReference type="ARBA" id="ARBA00011473"/>
    </source>
</evidence>
<keyword evidence="9" id="KW-0560">Oxidoreductase</keyword>
<evidence type="ECO:0000256" key="11">
    <source>
        <dbReference type="ARBA" id="ARBA00023157"/>
    </source>
</evidence>
<proteinExistence type="inferred from homology"/>
<evidence type="ECO:0000256" key="8">
    <source>
        <dbReference type="ARBA" id="ARBA00022723"/>
    </source>
</evidence>
<sequence>MAASVAYRPARRPLPASLMSKPVLYAMVVVAMVVSGAQGGSVKHYKWKVDYQYWSPDCVEKVIISINGQYPGPTIRVREGDTIVVEMENLMPTEAVIMHWHGMQQRGTPWYDGAGGVSQCAINPGETFVYRFQAEKAGTYFYHGHLGLQRTAGFYGSLIVDVGRGVQEAFEYDGELSILLNDWWHRSAIEQGLGLYSDPFRWVGEPQSLLMEGRGKYNCSLVSGGDAEEAAGDRPRCDETNKQCKPLVLRVQPGLKYRLRLASVTSLSSLNFQIEDHNMTLVEADGNYVEEVVLDNLNLYSGESYSVLIEAYKQPPGGRKTFWVTAHVQGRLPKTTPALAILVYGDGEATTPVSSPPLAPAAWNDTAFSLRQSRMIVAKKGTIPPPASSDQQIILLNTQNRINGVIKWAINNISLVPPTTPFLPALKFGLKLAFDHTIPPVSYPMTTYDIFSPPKNPNANFGTQIYRFPFNSTVDIILQNANSLTVNNSEVHPWHMHGHDFWVLGYGHGKFNPEVDPQAFNLKNPPLRNTVPLYPYGWTALRFVANNPGAWFFHCHVEAHLHMGMGIVFAEGIEHLDRLPRSTMGCGLTKTWLP</sequence>
<accession>A0A8T2SCL5</accession>
<evidence type="ECO:0000256" key="12">
    <source>
        <dbReference type="ARBA" id="ARBA00048908"/>
    </source>
</evidence>
<dbReference type="GO" id="GO:0005576">
    <property type="term" value="C:extracellular region"/>
    <property type="evidence" value="ECO:0007669"/>
    <property type="project" value="UniProtKB-SubCell"/>
</dbReference>
<dbReference type="InterPro" id="IPR011707">
    <property type="entry name" value="Cu-oxidase-like_N"/>
</dbReference>
<evidence type="ECO:0000259" key="15">
    <source>
        <dbReference type="Pfam" id="PF07732"/>
    </source>
</evidence>
<evidence type="ECO:0000256" key="7">
    <source>
        <dbReference type="ARBA" id="ARBA00022525"/>
    </source>
</evidence>
<feature type="domain" description="Plastocyanin-like" evidence="15">
    <location>
        <begin position="49"/>
        <end position="161"/>
    </location>
</feature>
<keyword evidence="17" id="KW-1185">Reference proteome</keyword>
<dbReference type="InterPro" id="IPR008972">
    <property type="entry name" value="Cupredoxin"/>
</dbReference>
<dbReference type="GO" id="GO:0008447">
    <property type="term" value="F:L-ascorbate oxidase activity"/>
    <property type="evidence" value="ECO:0007669"/>
    <property type="project" value="UniProtKB-EC"/>
</dbReference>
<dbReference type="EC" id="1.10.3.3" evidence="5"/>
<organism evidence="16 17">
    <name type="scientific">Ceratopteris richardii</name>
    <name type="common">Triangle waterfern</name>
    <dbReference type="NCBI Taxonomy" id="49495"/>
    <lineage>
        <taxon>Eukaryota</taxon>
        <taxon>Viridiplantae</taxon>
        <taxon>Streptophyta</taxon>
        <taxon>Embryophyta</taxon>
        <taxon>Tracheophyta</taxon>
        <taxon>Polypodiopsida</taxon>
        <taxon>Polypodiidae</taxon>
        <taxon>Polypodiales</taxon>
        <taxon>Pteridineae</taxon>
        <taxon>Pteridaceae</taxon>
        <taxon>Parkerioideae</taxon>
        <taxon>Ceratopteris</taxon>
    </lineage>
</organism>
<dbReference type="Pfam" id="PF00394">
    <property type="entry name" value="Cu-oxidase"/>
    <property type="match status" value="1"/>
</dbReference>
<dbReference type="NCBIfam" id="TIGR03388">
    <property type="entry name" value="ascorbase"/>
    <property type="match status" value="1"/>
</dbReference>
<keyword evidence="11" id="KW-1015">Disulfide bond</keyword>
<dbReference type="Proteomes" id="UP000825935">
    <property type="component" value="Chromosome 20"/>
</dbReference>